<evidence type="ECO:0000313" key="2">
    <source>
        <dbReference type="EMBL" id="KPL83635.1"/>
    </source>
</evidence>
<dbReference type="STRING" id="229921.ADN01_07995"/>
<organism evidence="2 3">
    <name type="scientific">Levilinea saccharolytica</name>
    <dbReference type="NCBI Taxonomy" id="229921"/>
    <lineage>
        <taxon>Bacteria</taxon>
        <taxon>Bacillati</taxon>
        <taxon>Chloroflexota</taxon>
        <taxon>Anaerolineae</taxon>
        <taxon>Anaerolineales</taxon>
        <taxon>Anaerolineaceae</taxon>
        <taxon>Levilinea</taxon>
    </lineage>
</organism>
<dbReference type="AlphaFoldDB" id="A0A0P6XL60"/>
<protein>
    <recommendedName>
        <fullName evidence="1">Beta-lactamase class A catalytic domain-containing protein</fullName>
    </recommendedName>
</protein>
<sequence length="481" mass="52865">MALVMVFAAALLLVMQLVIFSRIRSAFPAGLMVAGVPVGGLNQQQAADRLTQAYGVPVELRYGEAAIQIKPNTVGFELDLQGMLAAADLQRIEQPFWSAFWSYLWGRTNPPEAIPLRSSLSEDRLREFLKDEIAERYDRPPAEPVPVPGTTEFALGDPGSTLDVDRAVTLIGDALRSPSVRVVNLSFNRVGSLRPSLANLEVLLKQTIDLSGFPGEVELYMLDLQTEREVYFARGGGQDLTPGIAFTAASTMKIPIMVSVFSRVGEPTPPGVTDLLELMIERSENDPADRLMETVMDKNLGPLRVTDDLKEMGLENTFLAGYFYPGAPLLVRFQTPANSRTDVFSGPDPYNQTTPLEMGMVLRDIYQCADKGGGTLMAAFPGKISQAECQTMLTYLTRNRIGVLMQAGLPDGTRIANKHGWITENDGLLHTMGDAGIIYTPGGNYILSIYIHNTQQLVFDEGNRLIADLTRATYNYFNMPQ</sequence>
<dbReference type="PANTHER" id="PTHR35333">
    <property type="entry name" value="BETA-LACTAMASE"/>
    <property type="match status" value="1"/>
</dbReference>
<accession>A0A0P6XL60</accession>
<comment type="caution">
    <text evidence="2">The sequence shown here is derived from an EMBL/GenBank/DDBJ whole genome shotgun (WGS) entry which is preliminary data.</text>
</comment>
<dbReference type="PANTHER" id="PTHR35333:SF3">
    <property type="entry name" value="BETA-LACTAMASE-TYPE TRANSPEPTIDASE FOLD CONTAINING PROTEIN"/>
    <property type="match status" value="1"/>
</dbReference>
<dbReference type="Proteomes" id="UP000050501">
    <property type="component" value="Unassembled WGS sequence"/>
</dbReference>
<reference evidence="2 3" key="1">
    <citation type="submission" date="2015-07" db="EMBL/GenBank/DDBJ databases">
        <title>Genome sequence of Levilinea saccharolytica DSM 16555.</title>
        <authorList>
            <person name="Hemp J."/>
            <person name="Ward L.M."/>
            <person name="Pace L.A."/>
            <person name="Fischer W.W."/>
        </authorList>
    </citation>
    <scope>NUCLEOTIDE SEQUENCE [LARGE SCALE GENOMIC DNA]</scope>
    <source>
        <strain evidence="2 3">KIBI-1</strain>
    </source>
</reference>
<dbReference type="InterPro" id="IPR045155">
    <property type="entry name" value="Beta-lactam_cat"/>
</dbReference>
<dbReference type="InterPro" id="IPR000871">
    <property type="entry name" value="Beta-lactam_class-A"/>
</dbReference>
<dbReference type="SUPFAM" id="SSF56601">
    <property type="entry name" value="beta-lactamase/transpeptidase-like"/>
    <property type="match status" value="1"/>
</dbReference>
<name>A0A0P6XL60_9CHLR</name>
<dbReference type="EMBL" id="LGCM01000029">
    <property type="protein sequence ID" value="KPL83635.1"/>
    <property type="molecule type" value="Genomic_DNA"/>
</dbReference>
<evidence type="ECO:0000313" key="3">
    <source>
        <dbReference type="Proteomes" id="UP000050501"/>
    </source>
</evidence>
<dbReference type="Gene3D" id="3.40.710.10">
    <property type="entry name" value="DD-peptidase/beta-lactamase superfamily"/>
    <property type="match status" value="1"/>
</dbReference>
<feature type="domain" description="Beta-lactamase class A catalytic" evidence="1">
    <location>
        <begin position="272"/>
        <end position="450"/>
    </location>
</feature>
<dbReference type="GO" id="GO:0046677">
    <property type="term" value="P:response to antibiotic"/>
    <property type="evidence" value="ECO:0007669"/>
    <property type="project" value="InterPro"/>
</dbReference>
<dbReference type="InterPro" id="IPR012338">
    <property type="entry name" value="Beta-lactam/transpept-like"/>
</dbReference>
<proteinExistence type="predicted"/>
<gene>
    <name evidence="2" type="ORF">ADN01_07995</name>
</gene>
<keyword evidence="3" id="KW-1185">Reference proteome</keyword>
<dbReference type="GO" id="GO:0008800">
    <property type="term" value="F:beta-lactamase activity"/>
    <property type="evidence" value="ECO:0007669"/>
    <property type="project" value="InterPro"/>
</dbReference>
<dbReference type="Pfam" id="PF13354">
    <property type="entry name" value="Beta-lactamase2"/>
    <property type="match status" value="1"/>
</dbReference>
<dbReference type="GO" id="GO:0030655">
    <property type="term" value="P:beta-lactam antibiotic catabolic process"/>
    <property type="evidence" value="ECO:0007669"/>
    <property type="project" value="InterPro"/>
</dbReference>
<evidence type="ECO:0000259" key="1">
    <source>
        <dbReference type="Pfam" id="PF13354"/>
    </source>
</evidence>